<evidence type="ECO:0000313" key="1">
    <source>
        <dbReference type="EMBL" id="KAH3661022.1"/>
    </source>
</evidence>
<gene>
    <name evidence="1" type="ORF">OGATHE_005354</name>
</gene>
<proteinExistence type="predicted"/>
<sequence length="215" mass="24089">MNERSKHHRGSAFSSLRPSGCERYWFQAVDPEQTILVRSFISSSVKESGIPIGLSLSEVGAAKTHLVLVLSFNHALSIQWLENNLGGSSSQIEHGSSRPLFPGTDVSKQVVGSNPGIHAFVAAIHDRNSVSLDNREWIVVLQMTSHFRKNSRRFLLSKQSETCGGLDSNWCARLLVLWHGLERNLEKLVQRGSSFDRVGVKRGKTWFFHLKLLVQ</sequence>
<reference evidence="1" key="2">
    <citation type="submission" date="2021-01" db="EMBL/GenBank/DDBJ databases">
        <authorList>
            <person name="Schikora-Tamarit M.A."/>
        </authorList>
    </citation>
    <scope>NUCLEOTIDE SEQUENCE</scope>
    <source>
        <strain evidence="1">NCAIM Y.01608</strain>
    </source>
</reference>
<dbReference type="Proteomes" id="UP000788993">
    <property type="component" value="Unassembled WGS sequence"/>
</dbReference>
<name>A0A9P8NWR6_9ASCO</name>
<dbReference type="AlphaFoldDB" id="A0A9P8NWR6"/>
<comment type="caution">
    <text evidence="1">The sequence shown here is derived from an EMBL/GenBank/DDBJ whole genome shotgun (WGS) entry which is preliminary data.</text>
</comment>
<organism evidence="1 2">
    <name type="scientific">Ogataea polymorpha</name>
    <dbReference type="NCBI Taxonomy" id="460523"/>
    <lineage>
        <taxon>Eukaryota</taxon>
        <taxon>Fungi</taxon>
        <taxon>Dikarya</taxon>
        <taxon>Ascomycota</taxon>
        <taxon>Saccharomycotina</taxon>
        <taxon>Pichiomycetes</taxon>
        <taxon>Pichiales</taxon>
        <taxon>Pichiaceae</taxon>
        <taxon>Ogataea</taxon>
    </lineage>
</organism>
<evidence type="ECO:0000313" key="2">
    <source>
        <dbReference type="Proteomes" id="UP000788993"/>
    </source>
</evidence>
<keyword evidence="2" id="KW-1185">Reference proteome</keyword>
<reference evidence="1" key="1">
    <citation type="journal article" date="2021" name="Open Biol.">
        <title>Shared evolutionary footprints suggest mitochondrial oxidative damage underlies multiple complex I losses in fungi.</title>
        <authorList>
            <person name="Schikora-Tamarit M.A."/>
            <person name="Marcet-Houben M."/>
            <person name="Nosek J."/>
            <person name="Gabaldon T."/>
        </authorList>
    </citation>
    <scope>NUCLEOTIDE SEQUENCE</scope>
    <source>
        <strain evidence="1">NCAIM Y.01608</strain>
    </source>
</reference>
<dbReference type="EMBL" id="JAEUBD010001468">
    <property type="protein sequence ID" value="KAH3661022.1"/>
    <property type="molecule type" value="Genomic_DNA"/>
</dbReference>
<protein>
    <submittedName>
        <fullName evidence="1">Uncharacterized protein</fullName>
    </submittedName>
</protein>
<accession>A0A9P8NWR6</accession>